<dbReference type="OrthoDB" id="9766643at2"/>
<proteinExistence type="predicted"/>
<protein>
    <recommendedName>
        <fullName evidence="4">TonB-dependent receptor</fullName>
    </recommendedName>
</protein>
<dbReference type="Proteomes" id="UP000254575">
    <property type="component" value="Unassembled WGS sequence"/>
</dbReference>
<reference evidence="2 3" key="1">
    <citation type="submission" date="2018-06" db="EMBL/GenBank/DDBJ databases">
        <authorList>
            <consortium name="Pathogen Informatics"/>
            <person name="Doyle S."/>
        </authorList>
    </citation>
    <scope>NUCLEOTIDE SEQUENCE [LARGE SCALE GENOMIC DNA]</scope>
    <source>
        <strain evidence="2 3">NCTC10717</strain>
    </source>
</reference>
<keyword evidence="3" id="KW-1185">Reference proteome</keyword>
<evidence type="ECO:0000256" key="1">
    <source>
        <dbReference type="SAM" id="SignalP"/>
    </source>
</evidence>
<evidence type="ECO:0008006" key="4">
    <source>
        <dbReference type="Google" id="ProtNLM"/>
    </source>
</evidence>
<dbReference type="AlphaFoldDB" id="A0A380N119"/>
<feature type="chain" id="PRO_5017028811" description="TonB-dependent receptor" evidence="1">
    <location>
        <begin position="24"/>
        <end position="841"/>
    </location>
</feature>
<evidence type="ECO:0000313" key="2">
    <source>
        <dbReference type="EMBL" id="SUO98238.1"/>
    </source>
</evidence>
<accession>A0A380N119</accession>
<name>A0A380N119_9GAMM</name>
<feature type="signal peptide" evidence="1">
    <location>
        <begin position="1"/>
        <end position="23"/>
    </location>
</feature>
<dbReference type="SUPFAM" id="SSF56935">
    <property type="entry name" value="Porins"/>
    <property type="match status" value="1"/>
</dbReference>
<dbReference type="EMBL" id="UHIA01000004">
    <property type="protein sequence ID" value="SUO98238.1"/>
    <property type="molecule type" value="Genomic_DNA"/>
</dbReference>
<organism evidence="2 3">
    <name type="scientific">Suttonella indologenes</name>
    <dbReference type="NCBI Taxonomy" id="13276"/>
    <lineage>
        <taxon>Bacteria</taxon>
        <taxon>Pseudomonadati</taxon>
        <taxon>Pseudomonadota</taxon>
        <taxon>Gammaproteobacteria</taxon>
        <taxon>Cardiobacteriales</taxon>
        <taxon>Cardiobacteriaceae</taxon>
        <taxon>Suttonella</taxon>
    </lineage>
</organism>
<sequence>MQLMSLRTVIYTLPLMLSPNLQADAEITLPTIHVKANFTDSAFHRHLDRDQITNTAKSNNSIDALLRTHSAIQFASGADNSEQLGEIAPANISFHGEAFYNNQFAIDGLSNTVNFNPAHNGTSPVPDALTINNHTPNQLPAGHTQAFWISNQLVDKVSVMDSNVPARFGKFTGGYVDAKLIEPQTDKPSGSISYRQSRDDWTKFYIDNAYEADFSKGISPETQPKFVKQQFHFDVNVPLNEKAAVLFAYDREESRIPLFHQHLNEQHKQQRLAETFYLKGRYDVNNQNRFLAGLIYSPHKATYYPENIKDGRYEDEGGGWRVDFTWEHSNDFADVDTRIAYRQIHEMQAYDKQNLYRYQGNTPTIDWVSFPDTEEATVGGLGTVKNFSDELMLKQDWFFKPIKGAFFDQEWSAGWSYQYARAGIKRDKASYIYAGAAPTDETDCSDCIPGEQYFTWYTHIHPVHVRVPNSSAAIWAENRLSRDNLHLNLGLRADYNQFLKNIDIAPRLSFKYDFSDKGYYVSGGANRYYGTEMLTYKLQGAFKDQDNYNRRFGEDNNQWIGKAHMFLGFADSQLKTPYSDELNLAIGQETDNYLWQGKWVRRFSRDQFMSKRYEDDKGRIVRELTNEGRGRHDTFSLSFDSLRPWKLGMAEIAVSAGLDYHLHQSSLHGQTFKQTEWWKEHNVQQMLVDGKFYHPKDMPAISSFNRPWGGYLAAQIKIPAWHLTWQPRLRYEAARKFYQQTNLRCPNSKPALDRLCAGYQGGNLTRYDGVEYSSAILNDWHFSWDKALAEDSTLSLSLDILNVFNRKIVGKRIVTPAWEEKKRDVSYQPGRQFWFGVKYRW</sequence>
<keyword evidence="1" id="KW-0732">Signal</keyword>
<evidence type="ECO:0000313" key="3">
    <source>
        <dbReference type="Proteomes" id="UP000254575"/>
    </source>
</evidence>
<gene>
    <name evidence="2" type="ORF">NCTC10717_01979</name>
</gene>